<dbReference type="Proteomes" id="UP000762676">
    <property type="component" value="Unassembled WGS sequence"/>
</dbReference>
<organism evidence="2 3">
    <name type="scientific">Elysia marginata</name>
    <dbReference type="NCBI Taxonomy" id="1093978"/>
    <lineage>
        <taxon>Eukaryota</taxon>
        <taxon>Metazoa</taxon>
        <taxon>Spiralia</taxon>
        <taxon>Lophotrochozoa</taxon>
        <taxon>Mollusca</taxon>
        <taxon>Gastropoda</taxon>
        <taxon>Heterobranchia</taxon>
        <taxon>Euthyneura</taxon>
        <taxon>Panpulmonata</taxon>
        <taxon>Sacoglossa</taxon>
        <taxon>Placobranchoidea</taxon>
        <taxon>Plakobranchidae</taxon>
        <taxon>Elysia</taxon>
    </lineage>
</organism>
<dbReference type="InterPro" id="IPR036056">
    <property type="entry name" value="Fibrinogen-like_C"/>
</dbReference>
<evidence type="ECO:0000259" key="1">
    <source>
        <dbReference type="PROSITE" id="PS51406"/>
    </source>
</evidence>
<dbReference type="InterPro" id="IPR014716">
    <property type="entry name" value="Fibrinogen_a/b/g_C_1"/>
</dbReference>
<dbReference type="InterPro" id="IPR050373">
    <property type="entry name" value="Fibrinogen_C-term_domain"/>
</dbReference>
<dbReference type="EMBL" id="BMAT01007608">
    <property type="protein sequence ID" value="GFR67653.1"/>
    <property type="molecule type" value="Genomic_DNA"/>
</dbReference>
<dbReference type="PANTHER" id="PTHR19143">
    <property type="entry name" value="FIBRINOGEN/TENASCIN/ANGIOPOEITIN"/>
    <property type="match status" value="1"/>
</dbReference>
<gene>
    <name evidence="2" type="ORF">ElyMa_003712200</name>
</gene>
<dbReference type="InterPro" id="IPR002181">
    <property type="entry name" value="Fibrinogen_a/b/g_C_dom"/>
</dbReference>
<feature type="domain" description="Fibrinogen C-terminal" evidence="1">
    <location>
        <begin position="1"/>
        <end position="189"/>
    </location>
</feature>
<name>A0AAV4F4L1_9GAST</name>
<dbReference type="GO" id="GO:0005615">
    <property type="term" value="C:extracellular space"/>
    <property type="evidence" value="ECO:0007669"/>
    <property type="project" value="TreeGrafter"/>
</dbReference>
<proteinExistence type="predicted"/>
<evidence type="ECO:0000313" key="3">
    <source>
        <dbReference type="Proteomes" id="UP000762676"/>
    </source>
</evidence>
<keyword evidence="3" id="KW-1185">Reference proteome</keyword>
<evidence type="ECO:0000313" key="2">
    <source>
        <dbReference type="EMBL" id="GFR67653.1"/>
    </source>
</evidence>
<protein>
    <submittedName>
        <fullName evidence="2">Angiopoietin-related protein 4</fullName>
    </submittedName>
</protein>
<sequence length="229" mass="25594">MTSFLSDPAMDNTVSQPGISHAHQHLCLRGWLGRRQVRENHGSDPALTQIQLKVNANTSFNKTWQDFKNGFDFSPQEDFWLGNEKIHYITASKAHTLVVSVVVDDAVHQLYMYDFFMANETADFAVTYTETFSNSSVESYLGSCWGNDSIKFSTYDLDNDGVMSTNCASEFGAGWWYQAPNCSACNPNGDIDPNQTERLGIPSENFWNAAPINTSSPDLVSMALFRNLS</sequence>
<dbReference type="SUPFAM" id="SSF56496">
    <property type="entry name" value="Fibrinogen C-terminal domain-like"/>
    <property type="match status" value="1"/>
</dbReference>
<dbReference type="Pfam" id="PF00147">
    <property type="entry name" value="Fibrinogen_C"/>
    <property type="match status" value="1"/>
</dbReference>
<reference evidence="2 3" key="1">
    <citation type="journal article" date="2021" name="Elife">
        <title>Chloroplast acquisition without the gene transfer in kleptoplastic sea slugs, Plakobranchus ocellatus.</title>
        <authorList>
            <person name="Maeda T."/>
            <person name="Takahashi S."/>
            <person name="Yoshida T."/>
            <person name="Shimamura S."/>
            <person name="Takaki Y."/>
            <person name="Nagai Y."/>
            <person name="Toyoda A."/>
            <person name="Suzuki Y."/>
            <person name="Arimoto A."/>
            <person name="Ishii H."/>
            <person name="Satoh N."/>
            <person name="Nishiyama T."/>
            <person name="Hasebe M."/>
            <person name="Maruyama T."/>
            <person name="Minagawa J."/>
            <person name="Obokata J."/>
            <person name="Shigenobu S."/>
        </authorList>
    </citation>
    <scope>NUCLEOTIDE SEQUENCE [LARGE SCALE GENOMIC DNA]</scope>
</reference>
<accession>A0AAV4F4L1</accession>
<dbReference type="AlphaFoldDB" id="A0AAV4F4L1"/>
<dbReference type="PROSITE" id="PS51406">
    <property type="entry name" value="FIBRINOGEN_C_2"/>
    <property type="match status" value="1"/>
</dbReference>
<comment type="caution">
    <text evidence="2">The sequence shown here is derived from an EMBL/GenBank/DDBJ whole genome shotgun (WGS) entry which is preliminary data.</text>
</comment>
<dbReference type="Gene3D" id="3.90.215.10">
    <property type="entry name" value="Gamma Fibrinogen, chain A, domain 1"/>
    <property type="match status" value="1"/>
</dbReference>
<dbReference type="SMART" id="SM00186">
    <property type="entry name" value="FBG"/>
    <property type="match status" value="1"/>
</dbReference>